<dbReference type="EMBL" id="MT774384">
    <property type="protein sequence ID" value="QOR58916.1"/>
    <property type="molecule type" value="Genomic_DNA"/>
</dbReference>
<accession>A0A7M1RX89</accession>
<sequence>MSEDGVVYGRFVHVLLANAFIPNPNNLPIVNHKDENPSNYDLSNLEWCDYSYNAKYSVDKIKKAHIKEMRAVIRINPKTGEETEYEGIRIAERENNTNRSNIRYAIIHNGICKGYKWRYKDEKYNSIKPKIKLDICLPPINK</sequence>
<dbReference type="Gene3D" id="1.10.10.10">
    <property type="entry name" value="Winged helix-like DNA-binding domain superfamily/Winged helix DNA-binding domain"/>
    <property type="match status" value="1"/>
</dbReference>
<evidence type="ECO:0000313" key="2">
    <source>
        <dbReference type="Proteomes" id="UP000594003"/>
    </source>
</evidence>
<keyword evidence="2" id="KW-1185">Reference proteome</keyword>
<organism evidence="1 2">
    <name type="scientific">uncultured phage cr8_1</name>
    <dbReference type="NCBI Taxonomy" id="2772068"/>
    <lineage>
        <taxon>Viruses</taxon>
        <taxon>Duplodnaviria</taxon>
        <taxon>Heunggongvirae</taxon>
        <taxon>Uroviricota</taxon>
        <taxon>Caudoviricetes</taxon>
        <taxon>Crassvirales</taxon>
        <taxon>Intestiviridae</taxon>
        <taxon>Obtuvirinae</taxon>
        <taxon>Fohxhuevirus</taxon>
        <taxon>Fohxhuevirus gastrointestinalis</taxon>
    </lineage>
</organism>
<dbReference type="SUPFAM" id="SSF54060">
    <property type="entry name" value="His-Me finger endonucleases"/>
    <property type="match status" value="1"/>
</dbReference>
<keyword evidence="1" id="KW-0540">Nuclease</keyword>
<protein>
    <submittedName>
        <fullName evidence="1">Putative HNH endonuclease</fullName>
    </submittedName>
</protein>
<keyword evidence="1" id="KW-0255">Endonuclease</keyword>
<dbReference type="GO" id="GO:0004519">
    <property type="term" value="F:endonuclease activity"/>
    <property type="evidence" value="ECO:0007669"/>
    <property type="project" value="UniProtKB-KW"/>
</dbReference>
<name>A0A7M1RX89_9CAUD</name>
<keyword evidence="1" id="KW-0378">Hydrolase</keyword>
<dbReference type="RefSeq" id="YP_010111074.1">
    <property type="nucleotide sequence ID" value="NC_055877.1"/>
</dbReference>
<evidence type="ECO:0000313" key="1">
    <source>
        <dbReference type="EMBL" id="QOR58916.1"/>
    </source>
</evidence>
<dbReference type="GeneID" id="65129399"/>
<dbReference type="InterPro" id="IPR036388">
    <property type="entry name" value="WH-like_DNA-bd_sf"/>
</dbReference>
<dbReference type="InterPro" id="IPR044925">
    <property type="entry name" value="His-Me_finger_sf"/>
</dbReference>
<dbReference type="KEGG" id="vg:65129399"/>
<reference evidence="1 2" key="1">
    <citation type="submission" date="2020-07" db="EMBL/GenBank/DDBJ databases">
        <title>Taxonomic proposal: Crassvirales, a new order of highly abundant and diverse bacterial viruses.</title>
        <authorList>
            <person name="Shkoporov A.N."/>
            <person name="Stockdale S.R."/>
            <person name="Guerin E."/>
            <person name="Ross R.P."/>
            <person name="Hill C."/>
        </authorList>
    </citation>
    <scope>NUCLEOTIDE SEQUENCE [LARGE SCALE GENOMIC DNA]</scope>
</reference>
<dbReference type="Gene3D" id="3.90.75.20">
    <property type="match status" value="1"/>
</dbReference>
<proteinExistence type="predicted"/>
<dbReference type="Proteomes" id="UP000594003">
    <property type="component" value="Segment"/>
</dbReference>